<keyword evidence="4" id="KW-0732">Signal</keyword>
<feature type="domain" description="Carboxylesterase type B" evidence="5">
    <location>
        <begin position="23"/>
        <end position="524"/>
    </location>
</feature>
<evidence type="ECO:0000256" key="3">
    <source>
        <dbReference type="ARBA" id="ARBA00023180"/>
    </source>
</evidence>
<dbReference type="PROSITE" id="PS00122">
    <property type="entry name" value="CARBOXYLESTERASE_B_1"/>
    <property type="match status" value="1"/>
</dbReference>
<evidence type="ECO:0000259" key="5">
    <source>
        <dbReference type="Pfam" id="PF00135"/>
    </source>
</evidence>
<keyword evidence="1" id="KW-0719">Serine esterase</keyword>
<evidence type="ECO:0000256" key="2">
    <source>
        <dbReference type="ARBA" id="ARBA00023157"/>
    </source>
</evidence>
<dbReference type="GO" id="GO:0052689">
    <property type="term" value="F:carboxylic ester hydrolase activity"/>
    <property type="evidence" value="ECO:0007669"/>
    <property type="project" value="UniProtKB-KW"/>
</dbReference>
<dbReference type="InterPro" id="IPR050309">
    <property type="entry name" value="Type-B_Carboxylest/Lipase"/>
</dbReference>
<dbReference type="PANTHER" id="PTHR11559">
    <property type="entry name" value="CARBOXYLESTERASE"/>
    <property type="match status" value="1"/>
</dbReference>
<keyword evidence="2" id="KW-1015">Disulfide bond</keyword>
<keyword evidence="4" id="KW-0378">Hydrolase</keyword>
<comment type="caution">
    <text evidence="6">The sequence shown here is derived from an EMBL/GenBank/DDBJ whole genome shotgun (WGS) entry which is preliminary data.</text>
</comment>
<keyword evidence="7" id="KW-1185">Reference proteome</keyword>
<feature type="chain" id="PRO_5038167363" description="Carboxylic ester hydrolase" evidence="4">
    <location>
        <begin position="20"/>
        <end position="562"/>
    </location>
</feature>
<name>A0A922CN74_MANSE</name>
<accession>A0A922CN74</accession>
<proteinExistence type="inferred from homology"/>
<evidence type="ECO:0000313" key="7">
    <source>
        <dbReference type="Proteomes" id="UP000791440"/>
    </source>
</evidence>
<organism evidence="6 7">
    <name type="scientific">Manduca sexta</name>
    <name type="common">Tobacco hawkmoth</name>
    <name type="synonym">Tobacco hornworm</name>
    <dbReference type="NCBI Taxonomy" id="7130"/>
    <lineage>
        <taxon>Eukaryota</taxon>
        <taxon>Metazoa</taxon>
        <taxon>Ecdysozoa</taxon>
        <taxon>Arthropoda</taxon>
        <taxon>Hexapoda</taxon>
        <taxon>Insecta</taxon>
        <taxon>Pterygota</taxon>
        <taxon>Neoptera</taxon>
        <taxon>Endopterygota</taxon>
        <taxon>Lepidoptera</taxon>
        <taxon>Glossata</taxon>
        <taxon>Ditrysia</taxon>
        <taxon>Bombycoidea</taxon>
        <taxon>Sphingidae</taxon>
        <taxon>Sphinginae</taxon>
        <taxon>Sphingini</taxon>
        <taxon>Manduca</taxon>
    </lineage>
</organism>
<feature type="signal peptide" evidence="4">
    <location>
        <begin position="1"/>
        <end position="19"/>
    </location>
</feature>
<dbReference type="AlphaFoldDB" id="A0A922CN74"/>
<sequence>MLGLLVFGCSVVLLAQVQGETESRVVQLAQGYVRGYKERDFNVFAFYDIPYATVSKRYQVRNAPTGPPEWRGTFEAVRRRVLCPQLPLYPTQNTIMMEDCLVTNVIVPNTEKRNLPVLITVHGGAFQQGAGADEMFRTLVQEKNIISVNFNYRIGVLGFLCLGTKDAPGNAGLKDQLALLRWVQQNIASFGGNPDDITINGCSAGSASVDILTLSNTTRGLFKRAISDSGAHLGVFAVQINPIENAKISARMLNFDNVNNLTALEEFYKTASIDLLTSRSFANNKDSGVLFSPCVERDLGEEAIITEAPYNIIKRSDYVRYPTIYGFTDMEGTIRLSMFDSWRNAMNEKFSDFLPGDLKFESEEQKDRVAKGIKEFYFGDKPITEDTILEYVDYYTDVVFAYPMLRSVKTHAEAGNFTFYLHEYSFVDRNSWPVPFTNVTGANHCDQAMAVMDEDESNITDEYRNMKRIMRELWGNFITKGVPVVENTKLPLWPPTNGNRTPHLSLGPTVELKGTLLEARARFWDDIYEKYYHGPIPPTTDSASTLQSICLIYLLIMCYLLL</sequence>
<gene>
    <name evidence="6" type="ORF">O3G_MSEX008065</name>
</gene>
<dbReference type="InterPro" id="IPR019826">
    <property type="entry name" value="Carboxylesterase_B_AS"/>
</dbReference>
<dbReference type="EMBL" id="JH668441">
    <property type="protein sequence ID" value="KAG6453290.1"/>
    <property type="molecule type" value="Genomic_DNA"/>
</dbReference>
<dbReference type="Pfam" id="PF00135">
    <property type="entry name" value="COesterase"/>
    <property type="match status" value="1"/>
</dbReference>
<reference evidence="6" key="1">
    <citation type="journal article" date="2016" name="Insect Biochem. Mol. Biol.">
        <title>Multifaceted biological insights from a draft genome sequence of the tobacco hornworm moth, Manduca sexta.</title>
        <authorList>
            <person name="Kanost M.R."/>
            <person name="Arrese E.L."/>
            <person name="Cao X."/>
            <person name="Chen Y.R."/>
            <person name="Chellapilla S."/>
            <person name="Goldsmith M.R."/>
            <person name="Grosse-Wilde E."/>
            <person name="Heckel D.G."/>
            <person name="Herndon N."/>
            <person name="Jiang H."/>
            <person name="Papanicolaou A."/>
            <person name="Qu J."/>
            <person name="Soulages J.L."/>
            <person name="Vogel H."/>
            <person name="Walters J."/>
            <person name="Waterhouse R.M."/>
            <person name="Ahn S.J."/>
            <person name="Almeida F.C."/>
            <person name="An C."/>
            <person name="Aqrawi P."/>
            <person name="Bretschneider A."/>
            <person name="Bryant W.B."/>
            <person name="Bucks S."/>
            <person name="Chao H."/>
            <person name="Chevignon G."/>
            <person name="Christen J.M."/>
            <person name="Clarke D.F."/>
            <person name="Dittmer N.T."/>
            <person name="Ferguson L.C.F."/>
            <person name="Garavelou S."/>
            <person name="Gordon K.H.J."/>
            <person name="Gunaratna R.T."/>
            <person name="Han Y."/>
            <person name="Hauser F."/>
            <person name="He Y."/>
            <person name="Heidel-Fischer H."/>
            <person name="Hirsh A."/>
            <person name="Hu Y."/>
            <person name="Jiang H."/>
            <person name="Kalra D."/>
            <person name="Klinner C."/>
            <person name="Konig C."/>
            <person name="Kovar C."/>
            <person name="Kroll A.R."/>
            <person name="Kuwar S.S."/>
            <person name="Lee S.L."/>
            <person name="Lehman R."/>
            <person name="Li K."/>
            <person name="Li Z."/>
            <person name="Liang H."/>
            <person name="Lovelace S."/>
            <person name="Lu Z."/>
            <person name="Mansfield J.H."/>
            <person name="McCulloch K.J."/>
            <person name="Mathew T."/>
            <person name="Morton B."/>
            <person name="Muzny D.M."/>
            <person name="Neunemann D."/>
            <person name="Ongeri F."/>
            <person name="Pauchet Y."/>
            <person name="Pu L.L."/>
            <person name="Pyrousis I."/>
            <person name="Rao X.J."/>
            <person name="Redding A."/>
            <person name="Roesel C."/>
            <person name="Sanchez-Gracia A."/>
            <person name="Schaack S."/>
            <person name="Shukla A."/>
            <person name="Tetreau G."/>
            <person name="Wang Y."/>
            <person name="Xiong G.H."/>
            <person name="Traut W."/>
            <person name="Walsh T.K."/>
            <person name="Worley K.C."/>
            <person name="Wu D."/>
            <person name="Wu W."/>
            <person name="Wu Y.Q."/>
            <person name="Zhang X."/>
            <person name="Zou Z."/>
            <person name="Zucker H."/>
            <person name="Briscoe A.D."/>
            <person name="Burmester T."/>
            <person name="Clem R.J."/>
            <person name="Feyereisen R."/>
            <person name="Grimmelikhuijzen C.J.P."/>
            <person name="Hamodrakas S.J."/>
            <person name="Hansson B.S."/>
            <person name="Huguet E."/>
            <person name="Jermiin L.S."/>
            <person name="Lan Q."/>
            <person name="Lehman H.K."/>
            <person name="Lorenzen M."/>
            <person name="Merzendorfer H."/>
            <person name="Michalopoulos I."/>
            <person name="Morton D.B."/>
            <person name="Muthukrishnan S."/>
            <person name="Oakeshott J.G."/>
            <person name="Palmer W."/>
            <person name="Park Y."/>
            <person name="Passarelli A.L."/>
            <person name="Rozas J."/>
            <person name="Schwartz L.M."/>
            <person name="Smith W."/>
            <person name="Southgate A."/>
            <person name="Vilcinskas A."/>
            <person name="Vogt R."/>
            <person name="Wang P."/>
            <person name="Werren J."/>
            <person name="Yu X.Q."/>
            <person name="Zhou J.J."/>
            <person name="Brown S.J."/>
            <person name="Scherer S.E."/>
            <person name="Richards S."/>
            <person name="Blissard G.W."/>
        </authorList>
    </citation>
    <scope>NUCLEOTIDE SEQUENCE</scope>
</reference>
<comment type="similarity">
    <text evidence="4">Belongs to the type-B carboxylesterase/lipase family.</text>
</comment>
<protein>
    <recommendedName>
        <fullName evidence="4">Carboxylic ester hydrolase</fullName>
        <ecNumber evidence="4">3.1.1.-</ecNumber>
    </recommendedName>
</protein>
<reference evidence="6" key="2">
    <citation type="submission" date="2020-12" db="EMBL/GenBank/DDBJ databases">
        <authorList>
            <person name="Kanost M."/>
        </authorList>
    </citation>
    <scope>NUCLEOTIDE SEQUENCE</scope>
</reference>
<dbReference type="Proteomes" id="UP000791440">
    <property type="component" value="Unassembled WGS sequence"/>
</dbReference>
<evidence type="ECO:0000256" key="4">
    <source>
        <dbReference type="RuleBase" id="RU361235"/>
    </source>
</evidence>
<evidence type="ECO:0000256" key="1">
    <source>
        <dbReference type="ARBA" id="ARBA00022487"/>
    </source>
</evidence>
<dbReference type="EC" id="3.1.1.-" evidence="4"/>
<evidence type="ECO:0000313" key="6">
    <source>
        <dbReference type="EMBL" id="KAG6453290.1"/>
    </source>
</evidence>
<dbReference type="InterPro" id="IPR002018">
    <property type="entry name" value="CarbesteraseB"/>
</dbReference>
<keyword evidence="3" id="KW-0325">Glycoprotein</keyword>